<name>A0A1J7JZ13_9PEZI</name>
<evidence type="ECO:0000313" key="2">
    <source>
        <dbReference type="Proteomes" id="UP000182658"/>
    </source>
</evidence>
<proteinExistence type="predicted"/>
<dbReference type="OrthoDB" id="262547at2759"/>
<dbReference type="PANTHER" id="PTHR34144:SF7">
    <property type="entry name" value="EXPORT PROTEIN (CAP59), PUTATIVE (AFU_ORTHOLOGUE AFUA_7G05020)-RELATED"/>
    <property type="match status" value="1"/>
</dbReference>
<sequence length="424" mass="48626">MLIHLRSLRRLRAYKRQILILLGLLFLLDAFLLISGRLPAHRAPILAQAEHSTVPSTNTSVFIVSVHRNTEEILRPAWNDAVLRLVSYLGPPNVHFAAVESGSQDKTKEALMDLKGRLDDAGISNTISLGMTVWEQLDELENRPDPTREREPGWIWDKEEAHYDLRRIPYLAKVRNQAMEPLKTLEKQGRRFDKILWLNDIVFDIEDYLTLLHTRDGHYAAACSMDFKLYPYYYDTFALRDDRGMKTASYHWPWFISPAARESAQKGEPIRVESCWNGMVLFDSGPFYASPPLQFRGIDDSLADLHLEGSECCLIHADNVLSHDPDKGVWLNPNVRVGYNVPVYQAVKGGRFPGPVAAVVGGWANRWLRFKGRIQHDLEKVTVQKRLDQWRSETPTGELSRTEVGVACLINEMQIMWENGWKHL</sequence>
<dbReference type="STRING" id="1408157.A0A1J7JZ13"/>
<dbReference type="InterPro" id="IPR021047">
    <property type="entry name" value="Mannosyltransferase_CMT1"/>
</dbReference>
<reference evidence="1 2" key="1">
    <citation type="submission" date="2016-10" db="EMBL/GenBank/DDBJ databases">
        <title>Draft genome sequence of Coniochaeta ligniaria NRRL30616, a lignocellulolytic fungus for bioabatement of inhibitors in plant biomass hydrolysates.</title>
        <authorList>
            <consortium name="DOE Joint Genome Institute"/>
            <person name="Jimenez D.J."/>
            <person name="Hector R.E."/>
            <person name="Riley R."/>
            <person name="Sun H."/>
            <person name="Grigoriev I.V."/>
            <person name="Van Elsas J.D."/>
            <person name="Nichols N.N."/>
        </authorList>
    </citation>
    <scope>NUCLEOTIDE SEQUENCE [LARGE SCALE GENOMIC DNA]</scope>
    <source>
        <strain evidence="1 2">NRRL 30616</strain>
    </source>
</reference>
<gene>
    <name evidence="1" type="ORF">CONLIGDRAFT_56761</name>
</gene>
<protein>
    <submittedName>
        <fullName evidence="1">Polysaccharide export protein</fullName>
    </submittedName>
</protein>
<keyword evidence="2" id="KW-1185">Reference proteome</keyword>
<dbReference type="Pfam" id="PF11735">
    <property type="entry name" value="CAP59_mtransfer"/>
    <property type="match status" value="1"/>
</dbReference>
<dbReference type="PANTHER" id="PTHR34144">
    <property type="entry name" value="CHROMOSOME 8, WHOLE GENOME SHOTGUN SEQUENCE"/>
    <property type="match status" value="1"/>
</dbReference>
<organism evidence="1 2">
    <name type="scientific">Coniochaeta ligniaria NRRL 30616</name>
    <dbReference type="NCBI Taxonomy" id="1408157"/>
    <lineage>
        <taxon>Eukaryota</taxon>
        <taxon>Fungi</taxon>
        <taxon>Dikarya</taxon>
        <taxon>Ascomycota</taxon>
        <taxon>Pezizomycotina</taxon>
        <taxon>Sordariomycetes</taxon>
        <taxon>Sordariomycetidae</taxon>
        <taxon>Coniochaetales</taxon>
        <taxon>Coniochaetaceae</taxon>
        <taxon>Coniochaeta</taxon>
    </lineage>
</organism>
<dbReference type="Proteomes" id="UP000182658">
    <property type="component" value="Unassembled WGS sequence"/>
</dbReference>
<dbReference type="EMBL" id="KV875093">
    <property type="protein sequence ID" value="OIW35392.1"/>
    <property type="molecule type" value="Genomic_DNA"/>
</dbReference>
<accession>A0A1J7JZ13</accession>
<evidence type="ECO:0000313" key="1">
    <source>
        <dbReference type="EMBL" id="OIW35392.1"/>
    </source>
</evidence>
<dbReference type="AlphaFoldDB" id="A0A1J7JZ13"/>
<dbReference type="InParanoid" id="A0A1J7JZ13"/>